<dbReference type="InterPro" id="IPR009003">
    <property type="entry name" value="Peptidase_S1_PA"/>
</dbReference>
<dbReference type="SUPFAM" id="SSF50494">
    <property type="entry name" value="Trypsin-like serine proteases"/>
    <property type="match status" value="1"/>
</dbReference>
<keyword evidence="7" id="KW-1185">Reference proteome</keyword>
<dbReference type="InterPro" id="IPR051201">
    <property type="entry name" value="Chloro_Bact_Ser_Proteases"/>
</dbReference>
<dbReference type="AlphaFoldDB" id="A0A285TGM9"/>
<dbReference type="Gene3D" id="2.40.10.120">
    <property type="match status" value="1"/>
</dbReference>
<dbReference type="SMART" id="SM00240">
    <property type="entry name" value="FHA"/>
    <property type="match status" value="1"/>
</dbReference>
<dbReference type="InterPro" id="IPR001940">
    <property type="entry name" value="Peptidase_S1C"/>
</dbReference>
<feature type="transmembrane region" description="Helical" evidence="3">
    <location>
        <begin position="274"/>
        <end position="294"/>
    </location>
</feature>
<keyword evidence="1" id="KW-0645">Protease</keyword>
<dbReference type="SUPFAM" id="SSF49879">
    <property type="entry name" value="SMAD/FHA domain"/>
    <property type="match status" value="1"/>
</dbReference>
<feature type="signal peptide" evidence="4">
    <location>
        <begin position="1"/>
        <end position="24"/>
    </location>
</feature>
<dbReference type="Pfam" id="PF13365">
    <property type="entry name" value="Trypsin_2"/>
    <property type="match status" value="1"/>
</dbReference>
<dbReference type="PANTHER" id="PTHR43343:SF3">
    <property type="entry name" value="PROTEASE DO-LIKE 8, CHLOROPLASTIC"/>
    <property type="match status" value="1"/>
</dbReference>
<dbReference type="GO" id="GO:0006508">
    <property type="term" value="P:proteolysis"/>
    <property type="evidence" value="ECO:0007669"/>
    <property type="project" value="UniProtKB-KW"/>
</dbReference>
<keyword evidence="3" id="KW-0812">Transmembrane</keyword>
<dbReference type="EMBL" id="OBMT01000023">
    <property type="protein sequence ID" value="SOC21384.1"/>
    <property type="molecule type" value="Genomic_DNA"/>
</dbReference>
<evidence type="ECO:0000313" key="7">
    <source>
        <dbReference type="Proteomes" id="UP000219111"/>
    </source>
</evidence>
<dbReference type="RefSeq" id="WP_097071455.1">
    <property type="nucleotide sequence ID" value="NZ_OBMT01000023.1"/>
</dbReference>
<dbReference type="OrthoDB" id="9766361at2"/>
<name>A0A285TGM9_9RHOB</name>
<organism evidence="6 7">
    <name type="scientific">Rhodobacter maris</name>
    <dbReference type="NCBI Taxonomy" id="446682"/>
    <lineage>
        <taxon>Bacteria</taxon>
        <taxon>Pseudomonadati</taxon>
        <taxon>Pseudomonadota</taxon>
        <taxon>Alphaproteobacteria</taxon>
        <taxon>Rhodobacterales</taxon>
        <taxon>Rhodobacter group</taxon>
        <taxon>Rhodobacter</taxon>
    </lineage>
</organism>
<keyword evidence="3" id="KW-0472">Membrane</keyword>
<dbReference type="Gene3D" id="2.60.200.20">
    <property type="match status" value="1"/>
</dbReference>
<evidence type="ECO:0000256" key="1">
    <source>
        <dbReference type="ARBA" id="ARBA00022670"/>
    </source>
</evidence>
<evidence type="ECO:0000313" key="6">
    <source>
        <dbReference type="EMBL" id="SOC21384.1"/>
    </source>
</evidence>
<evidence type="ECO:0000256" key="3">
    <source>
        <dbReference type="SAM" id="Phobius"/>
    </source>
</evidence>
<reference evidence="7" key="1">
    <citation type="submission" date="2017-08" db="EMBL/GenBank/DDBJ databases">
        <authorList>
            <person name="Varghese N."/>
            <person name="Submissions S."/>
        </authorList>
    </citation>
    <scope>NUCLEOTIDE SEQUENCE [LARGE SCALE GENOMIC DNA]</scope>
    <source>
        <strain evidence="7">JA276</strain>
    </source>
</reference>
<protein>
    <submittedName>
        <fullName evidence="6">FHA domain-containing protein</fullName>
    </submittedName>
</protein>
<dbReference type="Proteomes" id="UP000219111">
    <property type="component" value="Unassembled WGS sequence"/>
</dbReference>
<keyword evidence="2" id="KW-0378">Hydrolase</keyword>
<dbReference type="CDD" id="cd00060">
    <property type="entry name" value="FHA"/>
    <property type="match status" value="1"/>
</dbReference>
<proteinExistence type="predicted"/>
<dbReference type="GO" id="GO:0004252">
    <property type="term" value="F:serine-type endopeptidase activity"/>
    <property type="evidence" value="ECO:0007669"/>
    <property type="project" value="InterPro"/>
</dbReference>
<dbReference type="PRINTS" id="PR00834">
    <property type="entry name" value="PROTEASES2C"/>
</dbReference>
<dbReference type="PROSITE" id="PS50006">
    <property type="entry name" value="FHA_DOMAIN"/>
    <property type="match status" value="1"/>
</dbReference>
<evidence type="ECO:0000256" key="2">
    <source>
        <dbReference type="ARBA" id="ARBA00022801"/>
    </source>
</evidence>
<dbReference type="InterPro" id="IPR000253">
    <property type="entry name" value="FHA_dom"/>
</dbReference>
<dbReference type="Pfam" id="PF00498">
    <property type="entry name" value="FHA"/>
    <property type="match status" value="1"/>
</dbReference>
<dbReference type="InterPro" id="IPR008984">
    <property type="entry name" value="SMAD_FHA_dom_sf"/>
</dbReference>
<dbReference type="PANTHER" id="PTHR43343">
    <property type="entry name" value="PEPTIDASE S12"/>
    <property type="match status" value="1"/>
</dbReference>
<feature type="chain" id="PRO_5012673594" evidence="4">
    <location>
        <begin position="25"/>
        <end position="411"/>
    </location>
</feature>
<keyword evidence="3" id="KW-1133">Transmembrane helix</keyword>
<accession>A0A285TGM9</accession>
<keyword evidence="4" id="KW-0732">Signal</keyword>
<sequence length="411" mass="42790">MKPLFLRLLATVLMLWTSLLPATAEDLRRLAEAVNPGLGRVIVEKPGGFALGTGFVVKALENDQYLFVTNAHVVAGKIEAIRVGFLLRGELGGEVLALFDAVALARSEKQDLALLRLSRADQQSQTALGVLRLAGQDAGQGASVAAFGFPGIADAENAITERELFRSSLTSGVVSRTLETTNWGIDQSHYPVQIIQHDAAINTGNSGGPLVDTCGSVVGVNTSVVHGPSGREVYQASSSTEVLRFLSREGYTLPAVTGSCSGALVGPGLVGDQGLVILSAVLILAAAGALLLILRRGGWSVGRGGGRPILAVSVIGPDGRGALTRLDGRSLARGAVVGRSSRAAVSLNDPKVSARHLELRLDNGALYLRDLKSSNGTTIDGTPVMPGRAERISSKSVIGLGLSQIRISKLD</sequence>
<evidence type="ECO:0000259" key="5">
    <source>
        <dbReference type="PROSITE" id="PS50006"/>
    </source>
</evidence>
<gene>
    <name evidence="6" type="ORF">SAMN05877831_1237</name>
</gene>
<evidence type="ECO:0000256" key="4">
    <source>
        <dbReference type="SAM" id="SignalP"/>
    </source>
</evidence>
<feature type="domain" description="FHA" evidence="5">
    <location>
        <begin position="335"/>
        <end position="384"/>
    </location>
</feature>